<dbReference type="Pfam" id="PF00646">
    <property type="entry name" value="F-box"/>
    <property type="match status" value="1"/>
</dbReference>
<dbReference type="Proteomes" id="UP000188268">
    <property type="component" value="Unassembled WGS sequence"/>
</dbReference>
<proteinExistence type="predicted"/>
<feature type="domain" description="F-box" evidence="1">
    <location>
        <begin position="6"/>
        <end position="37"/>
    </location>
</feature>
<evidence type="ECO:0000259" key="2">
    <source>
        <dbReference type="Pfam" id="PF03478"/>
    </source>
</evidence>
<feature type="domain" description="KIB1-4 beta-propeller" evidence="2">
    <location>
        <begin position="86"/>
        <end position="290"/>
    </location>
</feature>
<evidence type="ECO:0000259" key="1">
    <source>
        <dbReference type="Pfam" id="PF00646"/>
    </source>
</evidence>
<dbReference type="OMA" id="LEHIMAD"/>
<comment type="caution">
    <text evidence="3">The sequence shown here is derived from an EMBL/GenBank/DDBJ whole genome shotgun (WGS) entry which is preliminary data.</text>
</comment>
<dbReference type="InterPro" id="IPR001810">
    <property type="entry name" value="F-box_dom"/>
</dbReference>
<dbReference type="Gene3D" id="1.20.1280.50">
    <property type="match status" value="1"/>
</dbReference>
<organism evidence="3 4">
    <name type="scientific">Corchorus capsularis</name>
    <name type="common">Jute</name>
    <dbReference type="NCBI Taxonomy" id="210143"/>
    <lineage>
        <taxon>Eukaryota</taxon>
        <taxon>Viridiplantae</taxon>
        <taxon>Streptophyta</taxon>
        <taxon>Embryophyta</taxon>
        <taxon>Tracheophyta</taxon>
        <taxon>Spermatophyta</taxon>
        <taxon>Magnoliopsida</taxon>
        <taxon>eudicotyledons</taxon>
        <taxon>Gunneridae</taxon>
        <taxon>Pentapetalae</taxon>
        <taxon>rosids</taxon>
        <taxon>malvids</taxon>
        <taxon>Malvales</taxon>
        <taxon>Malvaceae</taxon>
        <taxon>Grewioideae</taxon>
        <taxon>Apeibeae</taxon>
        <taxon>Corchorus</taxon>
    </lineage>
</organism>
<dbReference type="EMBL" id="AWWV01012348">
    <property type="protein sequence ID" value="OMO67830.1"/>
    <property type="molecule type" value="Genomic_DNA"/>
</dbReference>
<evidence type="ECO:0000313" key="4">
    <source>
        <dbReference type="Proteomes" id="UP000188268"/>
    </source>
</evidence>
<accession>A0A1R3HBX1</accession>
<name>A0A1R3HBX1_COCAP</name>
<reference evidence="3 4" key="1">
    <citation type="submission" date="2013-09" db="EMBL/GenBank/DDBJ databases">
        <title>Corchorus capsularis genome sequencing.</title>
        <authorList>
            <person name="Alam M."/>
            <person name="Haque M.S."/>
            <person name="Islam M.S."/>
            <person name="Emdad E.M."/>
            <person name="Islam M.M."/>
            <person name="Ahmed B."/>
            <person name="Halim A."/>
            <person name="Hossen Q.M.M."/>
            <person name="Hossain M.Z."/>
            <person name="Ahmed R."/>
            <person name="Khan M.M."/>
            <person name="Islam R."/>
            <person name="Rashid M.M."/>
            <person name="Khan S.A."/>
            <person name="Rahman M.S."/>
            <person name="Alam M."/>
        </authorList>
    </citation>
    <scope>NUCLEOTIDE SEQUENCE [LARGE SCALE GENOMIC DNA]</scope>
    <source>
        <strain evidence="4">cv. CVL-1</strain>
        <tissue evidence="3">Whole seedling</tissue>
    </source>
</reference>
<dbReference type="InterPro" id="IPR036047">
    <property type="entry name" value="F-box-like_dom_sf"/>
</dbReference>
<gene>
    <name evidence="3" type="ORF">CCACVL1_20284</name>
</gene>
<protein>
    <submittedName>
        <fullName evidence="3">Uncharacterized protein</fullName>
    </submittedName>
</protein>
<dbReference type="OrthoDB" id="1863935at2759"/>
<sequence>MESRPWYDLPVEILNLIHSRLPIVEQFHFRIVCKSWHLVEAHFERNLPWVLCHFWDDSGPNCSFHIPSLNQTHIVSDHVMVNLWDAGISASKHGWLLLQQSNETFFFNPFSAKVIKLPNMDISFNRATFTSSPTCPDCICFAIGSSKSCDKILISTCSPGDLKWRTTTLDGFNKVVEDVVYSNGSFYCVFSGGVLGAFFVEDYSWSMLTDTEPNNRIFSWSRLQLVESNGEILLVSRTTNFCVFKFDQSDMVWKDVNKLGNRALFLGCTSFAVEAEGKTSALAGRIYYHEYPRFSFYSLHTEKTYTCEDFYPWVVPNAQGKIWIEPPSF</sequence>
<dbReference type="Pfam" id="PF03478">
    <property type="entry name" value="Beta-prop_KIB1-4"/>
    <property type="match status" value="1"/>
</dbReference>
<dbReference type="Gramene" id="OMO67830">
    <property type="protein sequence ID" value="OMO67830"/>
    <property type="gene ID" value="CCACVL1_20284"/>
</dbReference>
<dbReference type="SUPFAM" id="SSF81383">
    <property type="entry name" value="F-box domain"/>
    <property type="match status" value="1"/>
</dbReference>
<keyword evidence="4" id="KW-1185">Reference proteome</keyword>
<dbReference type="PANTHER" id="PTHR33110">
    <property type="entry name" value="F-BOX/KELCH-REPEAT PROTEIN-RELATED"/>
    <property type="match status" value="1"/>
</dbReference>
<evidence type="ECO:0000313" key="3">
    <source>
        <dbReference type="EMBL" id="OMO67830.1"/>
    </source>
</evidence>
<dbReference type="STRING" id="210143.A0A1R3HBX1"/>
<dbReference type="AlphaFoldDB" id="A0A1R3HBX1"/>
<dbReference type="InterPro" id="IPR005174">
    <property type="entry name" value="KIB1-4_b-propeller"/>
</dbReference>